<proteinExistence type="predicted"/>
<dbReference type="GO" id="GO:0007165">
    <property type="term" value="P:signal transduction"/>
    <property type="evidence" value="ECO:0007669"/>
    <property type="project" value="InterPro"/>
</dbReference>
<organism evidence="2">
    <name type="scientific">Alsobacter sp. KACC 23698</name>
    <dbReference type="NCBI Taxonomy" id="3149229"/>
    <lineage>
        <taxon>Bacteria</taxon>
        <taxon>Pseudomonadati</taxon>
        <taxon>Pseudomonadota</taxon>
        <taxon>Alphaproteobacteria</taxon>
        <taxon>Hyphomicrobiales</taxon>
        <taxon>Alsobacteraceae</taxon>
        <taxon>Alsobacter</taxon>
    </lineage>
</organism>
<accession>A0AAU7JFN3</accession>
<dbReference type="Gene3D" id="2.30.30.40">
    <property type="entry name" value="SH3 Domains"/>
    <property type="match status" value="1"/>
</dbReference>
<protein>
    <submittedName>
        <fullName evidence="2">Chemotaxis protein CheW</fullName>
    </submittedName>
</protein>
<dbReference type="InterPro" id="IPR036061">
    <property type="entry name" value="CheW-like_dom_sf"/>
</dbReference>
<dbReference type="PROSITE" id="PS50851">
    <property type="entry name" value="CHEW"/>
    <property type="match status" value="1"/>
</dbReference>
<sequence>MSPSRIQAPAPDGLGQERRERILDERTRELALRRRIRKAAPEGALYLVCTVGRNVFGLPLTCVARALPAQACTPAPRASPELLGLFGHEGRTVAAVDLGVALGVSDPRPGITAAGCFVLTRQEEPRTALRVDAADAVVRLAPSQRPEALGREAGAGFITAYADLPSSAVPTVVALLDVDKLLRTLSQSSSHPGV</sequence>
<feature type="domain" description="CheW-like" evidence="1">
    <location>
        <begin position="43"/>
        <end position="187"/>
    </location>
</feature>
<dbReference type="AlphaFoldDB" id="A0AAU7JFN3"/>
<evidence type="ECO:0000313" key="2">
    <source>
        <dbReference type="EMBL" id="XBO39063.1"/>
    </source>
</evidence>
<dbReference type="SMART" id="SM00260">
    <property type="entry name" value="CheW"/>
    <property type="match status" value="1"/>
</dbReference>
<dbReference type="SUPFAM" id="SSF50341">
    <property type="entry name" value="CheW-like"/>
    <property type="match status" value="1"/>
</dbReference>
<reference evidence="2" key="1">
    <citation type="submission" date="2024-05" db="EMBL/GenBank/DDBJ databases">
        <authorList>
            <person name="Kim S."/>
            <person name="Heo J."/>
            <person name="Choi H."/>
            <person name="Choi Y."/>
            <person name="Kwon S.-W."/>
            <person name="Kim Y."/>
        </authorList>
    </citation>
    <scope>NUCLEOTIDE SEQUENCE</scope>
    <source>
        <strain evidence="2">KACC 23698</strain>
    </source>
</reference>
<dbReference type="GO" id="GO:0006935">
    <property type="term" value="P:chemotaxis"/>
    <property type="evidence" value="ECO:0007669"/>
    <property type="project" value="InterPro"/>
</dbReference>
<name>A0AAU7JFN3_9HYPH</name>
<dbReference type="Gene3D" id="2.40.50.180">
    <property type="entry name" value="CheA-289, Domain 4"/>
    <property type="match status" value="1"/>
</dbReference>
<dbReference type="EMBL" id="CP157484">
    <property type="protein sequence ID" value="XBO39063.1"/>
    <property type="molecule type" value="Genomic_DNA"/>
</dbReference>
<dbReference type="RefSeq" id="WP_406855903.1">
    <property type="nucleotide sequence ID" value="NZ_CP157484.1"/>
</dbReference>
<gene>
    <name evidence="2" type="ORF">ABEG18_25870</name>
</gene>
<dbReference type="InterPro" id="IPR002545">
    <property type="entry name" value="CheW-lke_dom"/>
</dbReference>
<dbReference type="Pfam" id="PF01584">
    <property type="entry name" value="CheW"/>
    <property type="match status" value="1"/>
</dbReference>
<evidence type="ECO:0000259" key="1">
    <source>
        <dbReference type="PROSITE" id="PS50851"/>
    </source>
</evidence>